<dbReference type="InterPro" id="IPR004797">
    <property type="entry name" value="Competence_ComEC/Rec2"/>
</dbReference>
<evidence type="ECO:0000256" key="1">
    <source>
        <dbReference type="ARBA" id="ARBA00004651"/>
    </source>
</evidence>
<feature type="transmembrane region" description="Helical" evidence="6">
    <location>
        <begin position="446"/>
        <end position="464"/>
    </location>
</feature>
<dbReference type="InterPro" id="IPR001279">
    <property type="entry name" value="Metallo-B-lactamas"/>
</dbReference>
<protein>
    <submittedName>
        <fullName evidence="8">DNA internalization-related competence protein ComEC/Rec2</fullName>
    </submittedName>
</protein>
<feature type="transmembrane region" description="Helical" evidence="6">
    <location>
        <begin position="254"/>
        <end position="275"/>
    </location>
</feature>
<sequence length="738" mass="83796">MWTMMVDASSGLLLTSLWLLRIWRLHLHHFCWLNVLSLVIPLAVGWQAQQTVQHQTRQILQQVERTQTFELYAFPDQVVNTKTSLRGIGELANHQRVFFHGRPLKNQASLQTTKRVQLQVTGTLSLPQAASNWGAFDSLGYARSQGISGDLQISDVSRVQPVPTASLTGMIHQWRAWGLAQATPMPKQLRSYVQSLLFGDRTAEFRESSTGIKKLNLIHLFSLAGLHVYVLLNLWMWVATLLHFRKEASECGAMLLLPLYCGVAGGAIGLLRATLAVEQRYWFKLGKLKRSGLDYWAITLMICLLLNPWDIGQLGFQLSFLLSFTMYYCRDAGNLKKTMILNLVGLPLLLYYFYEWHWLSLVANLIFVPLFTGILFSLILLNYAWQLVFKSTIWGTETVLQWFSQITNWLATAPGSLALGQPPGWIVLLSIILLLLLMEWWSWKQVLCLGGLVGLTVLLIHFPLTGEISFFDVGQGDSIMLREPLNRSVTLIDTGGKPNFFAKQGQPTVHLAPTTTIPYLKSRGISRIDNICLSHQDADHVGDLTSFLAKFKVKRVIIPWGMNRNQHFMRKIKPYLNQTQLLSVKAGQTIPATRLQVLHPFRPGLGENQDSMVLYGQFAGQKFLFTGDLPQNEEHDLLKHYPQLRVDVLKLGHHGSKTSSADAFIQAIAPRVGIVSAGRHNRYGHPNQETLLTMQRHHVRLFNTQTMGMIRYRYGGLLRQPEFKTKWKETRHGNQSDN</sequence>
<evidence type="ECO:0000256" key="5">
    <source>
        <dbReference type="ARBA" id="ARBA00023136"/>
    </source>
</evidence>
<feature type="domain" description="Metallo-beta-lactamase" evidence="7">
    <location>
        <begin position="475"/>
        <end position="679"/>
    </location>
</feature>
<keyword evidence="4 6" id="KW-1133">Transmembrane helix</keyword>
<dbReference type="InterPro" id="IPR052159">
    <property type="entry name" value="Competence_DNA_uptake"/>
</dbReference>
<dbReference type="PANTHER" id="PTHR30619:SF1">
    <property type="entry name" value="RECOMBINATION PROTEIN 2"/>
    <property type="match status" value="1"/>
</dbReference>
<organism evidence="8 9">
    <name type="scientific">Fructilactobacillus carniphilus</name>
    <dbReference type="NCBI Taxonomy" id="2940297"/>
    <lineage>
        <taxon>Bacteria</taxon>
        <taxon>Bacillati</taxon>
        <taxon>Bacillota</taxon>
        <taxon>Bacilli</taxon>
        <taxon>Lactobacillales</taxon>
        <taxon>Lactobacillaceae</taxon>
        <taxon>Fructilactobacillus</taxon>
    </lineage>
</organism>
<evidence type="ECO:0000313" key="9">
    <source>
        <dbReference type="Proteomes" id="UP001056164"/>
    </source>
</evidence>
<dbReference type="Pfam" id="PF03772">
    <property type="entry name" value="Competence"/>
    <property type="match status" value="1"/>
</dbReference>
<dbReference type="PANTHER" id="PTHR30619">
    <property type="entry name" value="DNA INTERNALIZATION/COMPETENCE PROTEIN COMEC/REC2"/>
    <property type="match status" value="1"/>
</dbReference>
<feature type="transmembrane region" description="Helical" evidence="6">
    <location>
        <begin position="217"/>
        <end position="242"/>
    </location>
</feature>
<comment type="subcellular location">
    <subcellularLocation>
        <location evidence="1">Cell membrane</location>
        <topology evidence="1">Multi-pass membrane protein</topology>
    </subcellularLocation>
</comment>
<feature type="transmembrane region" description="Helical" evidence="6">
    <location>
        <begin position="365"/>
        <end position="385"/>
    </location>
</feature>
<dbReference type="InterPro" id="IPR036866">
    <property type="entry name" value="RibonucZ/Hydroxyglut_hydro"/>
</dbReference>
<keyword evidence="9" id="KW-1185">Reference proteome</keyword>
<dbReference type="InterPro" id="IPR004477">
    <property type="entry name" value="ComEC_N"/>
</dbReference>
<dbReference type="SMART" id="SM00849">
    <property type="entry name" value="Lactamase_B"/>
    <property type="match status" value="1"/>
</dbReference>
<proteinExistence type="predicted"/>
<evidence type="ECO:0000256" key="3">
    <source>
        <dbReference type="ARBA" id="ARBA00022692"/>
    </source>
</evidence>
<keyword evidence="2" id="KW-1003">Cell membrane</keyword>
<dbReference type="SUPFAM" id="SSF56281">
    <property type="entry name" value="Metallo-hydrolase/oxidoreductase"/>
    <property type="match status" value="1"/>
</dbReference>
<dbReference type="Pfam" id="PF00753">
    <property type="entry name" value="Lactamase_B"/>
    <property type="match status" value="1"/>
</dbReference>
<dbReference type="CDD" id="cd07731">
    <property type="entry name" value="ComA-like_MBL-fold"/>
    <property type="match status" value="1"/>
</dbReference>
<gene>
    <name evidence="8" type="ORF">M3M37_01610</name>
</gene>
<dbReference type="Proteomes" id="UP001056164">
    <property type="component" value="Chromosome"/>
</dbReference>
<reference evidence="8" key="1">
    <citation type="submission" date="2022-05" db="EMBL/GenBank/DDBJ databases">
        <authorList>
            <person name="Oliphant S.A."/>
            <person name="Watson-Haigh N.S."/>
            <person name="Sumby K.M."/>
            <person name="Gardner J.M."/>
            <person name="Jiranek V."/>
        </authorList>
    </citation>
    <scope>NUCLEOTIDE SEQUENCE</scope>
    <source>
        <strain evidence="8">KI4_A6</strain>
    </source>
</reference>
<dbReference type="EMBL" id="CP097121">
    <property type="protein sequence ID" value="USS90930.1"/>
    <property type="molecule type" value="Genomic_DNA"/>
</dbReference>
<evidence type="ECO:0000256" key="2">
    <source>
        <dbReference type="ARBA" id="ARBA00022475"/>
    </source>
</evidence>
<dbReference type="Gene3D" id="3.60.15.10">
    <property type="entry name" value="Ribonuclease Z/Hydroxyacylglutathione hydrolase-like"/>
    <property type="match status" value="1"/>
</dbReference>
<dbReference type="NCBIfam" id="TIGR00360">
    <property type="entry name" value="ComEC_N-term"/>
    <property type="match status" value="1"/>
</dbReference>
<dbReference type="NCBIfam" id="TIGR00361">
    <property type="entry name" value="ComEC_Rec2"/>
    <property type="match status" value="1"/>
</dbReference>
<feature type="transmembrane region" description="Helical" evidence="6">
    <location>
        <begin position="423"/>
        <end position="441"/>
    </location>
</feature>
<name>A0ABY5BYL8_9LACO</name>
<feature type="transmembrane region" description="Helical" evidence="6">
    <location>
        <begin position="295"/>
        <end position="328"/>
    </location>
</feature>
<keyword evidence="3 6" id="KW-0812">Transmembrane</keyword>
<evidence type="ECO:0000256" key="6">
    <source>
        <dbReference type="SAM" id="Phobius"/>
    </source>
</evidence>
<accession>A0ABY5BYL8</accession>
<dbReference type="RefSeq" id="WP_252795424.1">
    <property type="nucleotide sequence ID" value="NZ_CP097121.1"/>
</dbReference>
<feature type="transmembrane region" description="Helical" evidence="6">
    <location>
        <begin position="340"/>
        <end position="359"/>
    </location>
</feature>
<evidence type="ECO:0000313" key="8">
    <source>
        <dbReference type="EMBL" id="USS90930.1"/>
    </source>
</evidence>
<evidence type="ECO:0000256" key="4">
    <source>
        <dbReference type="ARBA" id="ARBA00022989"/>
    </source>
</evidence>
<keyword evidence="5 6" id="KW-0472">Membrane</keyword>
<dbReference type="InterPro" id="IPR035681">
    <property type="entry name" value="ComA-like_MBL"/>
</dbReference>
<evidence type="ECO:0000259" key="7">
    <source>
        <dbReference type="SMART" id="SM00849"/>
    </source>
</evidence>